<feature type="region of interest" description="Disordered" evidence="1">
    <location>
        <begin position="110"/>
        <end position="133"/>
    </location>
</feature>
<feature type="compositionally biased region" description="Low complexity" evidence="1">
    <location>
        <begin position="241"/>
        <end position="253"/>
    </location>
</feature>
<dbReference type="Proteomes" id="UP001152747">
    <property type="component" value="Unassembled WGS sequence"/>
</dbReference>
<gene>
    <name evidence="2" type="ORF">CAMP_LOCUS18371</name>
</gene>
<evidence type="ECO:0000313" key="3">
    <source>
        <dbReference type="Proteomes" id="UP001152747"/>
    </source>
</evidence>
<evidence type="ECO:0000256" key="1">
    <source>
        <dbReference type="SAM" id="MobiDB-lite"/>
    </source>
</evidence>
<organism evidence="2 3">
    <name type="scientific">Caenorhabditis angaria</name>
    <dbReference type="NCBI Taxonomy" id="860376"/>
    <lineage>
        <taxon>Eukaryota</taxon>
        <taxon>Metazoa</taxon>
        <taxon>Ecdysozoa</taxon>
        <taxon>Nematoda</taxon>
        <taxon>Chromadorea</taxon>
        <taxon>Rhabditida</taxon>
        <taxon>Rhabditina</taxon>
        <taxon>Rhabditomorpha</taxon>
        <taxon>Rhabditoidea</taxon>
        <taxon>Rhabditidae</taxon>
        <taxon>Peloderinae</taxon>
        <taxon>Caenorhabditis</taxon>
    </lineage>
</organism>
<proteinExistence type="predicted"/>
<name>A0A9P1J0A4_9PELO</name>
<feature type="compositionally biased region" description="Low complexity" evidence="1">
    <location>
        <begin position="113"/>
        <end position="133"/>
    </location>
</feature>
<feature type="region of interest" description="Disordered" evidence="1">
    <location>
        <begin position="170"/>
        <end position="202"/>
    </location>
</feature>
<dbReference type="EMBL" id="CANHGI010000006">
    <property type="protein sequence ID" value="CAI5455734.1"/>
    <property type="molecule type" value="Genomic_DNA"/>
</dbReference>
<accession>A0A9P1J0A4</accession>
<feature type="region of interest" description="Disordered" evidence="1">
    <location>
        <begin position="216"/>
        <end position="253"/>
    </location>
</feature>
<comment type="caution">
    <text evidence="2">The sequence shown here is derived from an EMBL/GenBank/DDBJ whole genome shotgun (WGS) entry which is preliminary data.</text>
</comment>
<dbReference type="AlphaFoldDB" id="A0A9P1J0A4"/>
<sequence length="253" mass="28064">MIDPVNNLRLGVPEAPEEIIPNDPINIVEGARRYSPLSPPIDYYLGAQNNVVVEVVDVVQLVNNRVNEQGDGYHNSDNEHEEDDDIEEHEIVHNPPVVNPLLNHRESRYMPYSPAETPSSSNSPNSSSGRNSPINGIALFGNVEDAYCREETMSPGEVISVRELLTQGVSDMNFSDGETCVEEEVGGTTRKRRNAESENDEPLQKRRVHFELLKVFPSNYRRDPPDDSGAGPSGTQSTGSNNNNINNQNMNLL</sequence>
<protein>
    <submittedName>
        <fullName evidence="2">Uncharacterized protein</fullName>
    </submittedName>
</protein>
<reference evidence="2" key="1">
    <citation type="submission" date="2022-11" db="EMBL/GenBank/DDBJ databases">
        <authorList>
            <person name="Kikuchi T."/>
        </authorList>
    </citation>
    <scope>NUCLEOTIDE SEQUENCE</scope>
    <source>
        <strain evidence="2">PS1010</strain>
    </source>
</reference>
<keyword evidence="3" id="KW-1185">Reference proteome</keyword>
<evidence type="ECO:0000313" key="2">
    <source>
        <dbReference type="EMBL" id="CAI5455734.1"/>
    </source>
</evidence>